<evidence type="ECO:0000313" key="3">
    <source>
        <dbReference type="Proteomes" id="UP001108240"/>
    </source>
</evidence>
<evidence type="ECO:0000256" key="1">
    <source>
        <dbReference type="SAM" id="MobiDB-lite"/>
    </source>
</evidence>
<evidence type="ECO:0000313" key="2">
    <source>
        <dbReference type="Ensembl" id="ENSCCRP00000178697.1"/>
    </source>
</evidence>
<feature type="compositionally biased region" description="Basic and acidic residues" evidence="1">
    <location>
        <begin position="125"/>
        <end position="136"/>
    </location>
</feature>
<dbReference type="PANTHER" id="PTHR46703">
    <property type="match status" value="1"/>
</dbReference>
<reference evidence="2" key="2">
    <citation type="submission" date="2025-09" db="UniProtKB">
        <authorList>
            <consortium name="Ensembl"/>
        </authorList>
    </citation>
    <scope>IDENTIFICATION</scope>
</reference>
<feature type="compositionally biased region" description="Basic and acidic residues" evidence="1">
    <location>
        <begin position="7"/>
        <end position="18"/>
    </location>
</feature>
<feature type="compositionally biased region" description="Basic residues" evidence="1">
    <location>
        <begin position="91"/>
        <end position="110"/>
    </location>
</feature>
<proteinExistence type="predicted"/>
<accession>A0A9J8D8J9</accession>
<sequence length="268" mass="30323">MGQSVLRDGRTPFGREGRWPPSPRPIEKGVWFRSQNPEWRRRAPRGAQCGNANEPGEAGGGPGKSSLFFVKGRAPWNGFVPREGPTPWKAPRFRRRPVSSRRPLKIRGRRVPCEQQLNMGQSVLRDGRTPFGREGRWPPSPPADRKGVWFRSQNPEWRRRAPRGAQCGNANEPGEAGGGPGKSSLFFVKGRAPWNGFVPREGPTPWKAPRFRRRPVSSRRPLKIRGRRCKSRAGPYPYPQQVSKVNSLWRVGTRRRKGSRQVRSVTSG</sequence>
<name>A0A9J8D8J9_CYPCA</name>
<dbReference type="GeneTree" id="ENSGT00980000201617"/>
<protein>
    <submittedName>
        <fullName evidence="2">Uncharacterized protein</fullName>
    </submittedName>
</protein>
<organism evidence="2 3">
    <name type="scientific">Cyprinus carpio carpio</name>
    <dbReference type="NCBI Taxonomy" id="630221"/>
    <lineage>
        <taxon>Eukaryota</taxon>
        <taxon>Metazoa</taxon>
        <taxon>Chordata</taxon>
        <taxon>Craniata</taxon>
        <taxon>Vertebrata</taxon>
        <taxon>Euteleostomi</taxon>
        <taxon>Actinopterygii</taxon>
        <taxon>Neopterygii</taxon>
        <taxon>Teleostei</taxon>
        <taxon>Ostariophysi</taxon>
        <taxon>Cypriniformes</taxon>
        <taxon>Cyprinidae</taxon>
        <taxon>Cyprininae</taxon>
        <taxon>Cyprinus</taxon>
    </lineage>
</organism>
<dbReference type="Proteomes" id="UP001108240">
    <property type="component" value="Unplaced"/>
</dbReference>
<reference evidence="2" key="1">
    <citation type="submission" date="2025-08" db="UniProtKB">
        <authorList>
            <consortium name="Ensembl"/>
        </authorList>
    </citation>
    <scope>IDENTIFICATION</scope>
</reference>
<keyword evidence="3" id="KW-1185">Reference proteome</keyword>
<feature type="region of interest" description="Disordered" evidence="1">
    <location>
        <begin position="1"/>
        <end position="241"/>
    </location>
</feature>
<dbReference type="Ensembl" id="ENSCCRT00000162361.1">
    <property type="protein sequence ID" value="ENSCCRP00000178697.1"/>
    <property type="gene ID" value="ENSCCRG00000053087.1"/>
</dbReference>
<feature type="compositionally biased region" description="Basic residues" evidence="1">
    <location>
        <begin position="209"/>
        <end position="231"/>
    </location>
</feature>
<dbReference type="PANTHER" id="PTHR46703:SF1">
    <property type="match status" value="1"/>
</dbReference>
<dbReference type="AlphaFoldDB" id="A0A9J8D8J9"/>